<dbReference type="InterPro" id="IPR052411">
    <property type="entry name" value="c-mor_Regulatory_Protein"/>
</dbReference>
<dbReference type="Gene3D" id="1.10.10.60">
    <property type="entry name" value="Homeodomain-like"/>
    <property type="match status" value="1"/>
</dbReference>
<gene>
    <name evidence="2" type="ORF">SDC9_168301</name>
</gene>
<proteinExistence type="predicted"/>
<sequence>MKYSNAQNILPDEIIKIIQEYVNGEYLYIPRKDGEQKTWGEKNGTRDKLNMRNAEIYDKYKNGTTVLDLSEEYYLSDKSIRRIITEQRKLCSKLKQNDK</sequence>
<organism evidence="2">
    <name type="scientific">bioreactor metagenome</name>
    <dbReference type="NCBI Taxonomy" id="1076179"/>
    <lineage>
        <taxon>unclassified sequences</taxon>
        <taxon>metagenomes</taxon>
        <taxon>ecological metagenomes</taxon>
    </lineage>
</organism>
<reference evidence="2" key="1">
    <citation type="submission" date="2019-08" db="EMBL/GenBank/DDBJ databases">
        <authorList>
            <person name="Kucharzyk K."/>
            <person name="Murdoch R.W."/>
            <person name="Higgins S."/>
            <person name="Loffler F."/>
        </authorList>
    </citation>
    <scope>NUCLEOTIDE SEQUENCE</scope>
</reference>
<dbReference type="InterPro" id="IPR014875">
    <property type="entry name" value="Mor_transcription_activator"/>
</dbReference>
<evidence type="ECO:0000313" key="2">
    <source>
        <dbReference type="EMBL" id="MPN20922.1"/>
    </source>
</evidence>
<dbReference type="InterPro" id="IPR009057">
    <property type="entry name" value="Homeodomain-like_sf"/>
</dbReference>
<dbReference type="PANTHER" id="PTHR37812:SF1">
    <property type="entry name" value="MU-LIKE PROPHAGE FLUMU PROTEIN C"/>
    <property type="match status" value="1"/>
</dbReference>
<dbReference type="NCBIfam" id="NF040785">
    <property type="entry name" value="CD3324_fam"/>
    <property type="match status" value="1"/>
</dbReference>
<comment type="caution">
    <text evidence="2">The sequence shown here is derived from an EMBL/GenBank/DDBJ whole genome shotgun (WGS) entry which is preliminary data.</text>
</comment>
<evidence type="ECO:0000259" key="1">
    <source>
        <dbReference type="Pfam" id="PF08765"/>
    </source>
</evidence>
<dbReference type="EMBL" id="VSSQ01068782">
    <property type="protein sequence ID" value="MPN20922.1"/>
    <property type="molecule type" value="Genomic_DNA"/>
</dbReference>
<protein>
    <recommendedName>
        <fullName evidence="1">Mor transcription activator domain-containing protein</fullName>
    </recommendedName>
</protein>
<dbReference type="AlphaFoldDB" id="A0A645G4N7"/>
<name>A0A645G4N7_9ZZZZ</name>
<dbReference type="PANTHER" id="PTHR37812">
    <property type="entry name" value="MU-LIKE PROPHAGE FLUMU PROTEIN C"/>
    <property type="match status" value="1"/>
</dbReference>
<feature type="domain" description="Mor transcription activator" evidence="1">
    <location>
        <begin position="12"/>
        <end position="97"/>
    </location>
</feature>
<dbReference type="InterPro" id="IPR049739">
    <property type="entry name" value="YraL-like"/>
</dbReference>
<accession>A0A645G4N7</accession>
<dbReference type="Pfam" id="PF08765">
    <property type="entry name" value="Mor"/>
    <property type="match status" value="1"/>
</dbReference>
<dbReference type="SUPFAM" id="SSF46689">
    <property type="entry name" value="Homeodomain-like"/>
    <property type="match status" value="1"/>
</dbReference>